<organism evidence="1 2">
    <name type="scientific">Campylobacter concisus UNSWCS</name>
    <dbReference type="NCBI Taxonomy" id="1242968"/>
    <lineage>
        <taxon>Bacteria</taxon>
        <taxon>Pseudomonadati</taxon>
        <taxon>Campylobacterota</taxon>
        <taxon>Epsilonproteobacteria</taxon>
        <taxon>Campylobacterales</taxon>
        <taxon>Campylobacteraceae</taxon>
        <taxon>Campylobacter</taxon>
    </lineage>
</organism>
<sequence length="230" mass="25783">MDLRVLTKSGQKEIAKEYKDLNKNMNIIASTLPDKNSDNVIEKVFGNIFEGLNYISLDIMPSKENRGGILANIPVLTGIFDNSNRQYLVVNKESDKYSEKDFEKIQDSKFFKSLSDADKEKFKDQQDLYISKNPYEITKKTATFQNFTNGMMNNEAEAIKNGLQQTGFWNTKSGKVELTVNYNPSYGFLGDLLESAVDKFGGITGIAKQTGNFYNDVVGARGDKGKPFTG</sequence>
<dbReference type="PATRIC" id="fig|1242968.3.peg.2083"/>
<dbReference type="AlphaFoldDB" id="U2GG05"/>
<accession>U2GG05</accession>
<gene>
    <name evidence="1" type="ORF">UNSWCS_1861</name>
</gene>
<evidence type="ECO:0000313" key="2">
    <source>
        <dbReference type="Proteomes" id="UP000016620"/>
    </source>
</evidence>
<dbReference type="Proteomes" id="UP000016620">
    <property type="component" value="Unassembled WGS sequence"/>
</dbReference>
<comment type="caution">
    <text evidence="1">The sequence shown here is derived from an EMBL/GenBank/DDBJ whole genome shotgun (WGS) entry which is preliminary data.</text>
</comment>
<name>U2GG05_9BACT</name>
<evidence type="ECO:0000313" key="1">
    <source>
        <dbReference type="EMBL" id="ERJ24913.1"/>
    </source>
</evidence>
<proteinExistence type="predicted"/>
<reference evidence="1 2" key="1">
    <citation type="journal article" date="2013" name="BMC Genomics">
        <title>Comparative genomics of Campylobacter concisus isolates reveals genetic diversity and provides insights into disease association.</title>
        <authorList>
            <person name="Deshpande N.P."/>
            <person name="Kaakoush N.O."/>
            <person name="Wilkins M.R."/>
            <person name="Mitchell H.M."/>
        </authorList>
    </citation>
    <scope>NUCLEOTIDE SEQUENCE [LARGE SCALE GENOMIC DNA]</scope>
    <source>
        <strain evidence="1 2">UNSWCS</strain>
    </source>
</reference>
<dbReference type="EMBL" id="ANNG01000073">
    <property type="protein sequence ID" value="ERJ24913.1"/>
    <property type="molecule type" value="Genomic_DNA"/>
</dbReference>
<protein>
    <submittedName>
        <fullName evidence="1">Putative hemolysin</fullName>
    </submittedName>
</protein>